<comment type="caution">
    <text evidence="1">The sequence shown here is derived from an EMBL/GenBank/DDBJ whole genome shotgun (WGS) entry which is preliminary data.</text>
</comment>
<organism evidence="1">
    <name type="scientific">bioreactor metagenome</name>
    <dbReference type="NCBI Taxonomy" id="1076179"/>
    <lineage>
        <taxon>unclassified sequences</taxon>
        <taxon>metagenomes</taxon>
        <taxon>ecological metagenomes</taxon>
    </lineage>
</organism>
<dbReference type="AlphaFoldDB" id="A0A644ZNQ4"/>
<reference evidence="1" key="1">
    <citation type="submission" date="2019-08" db="EMBL/GenBank/DDBJ databases">
        <authorList>
            <person name="Kucharzyk K."/>
            <person name="Murdoch R.W."/>
            <person name="Higgins S."/>
            <person name="Loffler F."/>
        </authorList>
    </citation>
    <scope>NUCLEOTIDE SEQUENCE</scope>
</reference>
<evidence type="ECO:0000313" key="1">
    <source>
        <dbReference type="EMBL" id="MPM42535.1"/>
    </source>
</evidence>
<accession>A0A644ZNQ4</accession>
<protein>
    <submittedName>
        <fullName evidence="1">Uncharacterized protein</fullName>
    </submittedName>
</protein>
<gene>
    <name evidence="1" type="ORF">SDC9_89201</name>
</gene>
<sequence>MTTEQAGDGRSRPIKRNVIEGDSRRLAKSCSSQMPDGSYTGVADAHCLGLCSIQEFLECIVWRIRLDSDCAISAVDHHDRLELIIIQTRTGSGVWKGDQLNGDHRDDTTIGLCIGTIGHAHSTAAAGSVLNSNVFREGCFCSIDEGTCNQVGTTTG</sequence>
<proteinExistence type="predicted"/>
<name>A0A644ZNQ4_9ZZZZ</name>
<dbReference type="EMBL" id="VSSQ01009765">
    <property type="protein sequence ID" value="MPM42535.1"/>
    <property type="molecule type" value="Genomic_DNA"/>
</dbReference>